<comment type="caution">
    <text evidence="2">The sequence shown here is derived from an EMBL/GenBank/DDBJ whole genome shotgun (WGS) entry which is preliminary data.</text>
</comment>
<proteinExistence type="predicted"/>
<feature type="compositionally biased region" description="Basic and acidic residues" evidence="1">
    <location>
        <begin position="74"/>
        <end position="86"/>
    </location>
</feature>
<dbReference type="EMBL" id="SPHZ02000002">
    <property type="protein sequence ID" value="KAF0929691.1"/>
    <property type="molecule type" value="Genomic_DNA"/>
</dbReference>
<evidence type="ECO:0000313" key="3">
    <source>
        <dbReference type="Proteomes" id="UP000479710"/>
    </source>
</evidence>
<reference evidence="2 3" key="1">
    <citation type="submission" date="2019-11" db="EMBL/GenBank/DDBJ databases">
        <title>Whole genome sequence of Oryza granulata.</title>
        <authorList>
            <person name="Li W."/>
        </authorList>
    </citation>
    <scope>NUCLEOTIDE SEQUENCE [LARGE SCALE GENOMIC DNA]</scope>
    <source>
        <strain evidence="3">cv. Menghai</strain>
        <tissue evidence="2">Leaf</tissue>
    </source>
</reference>
<gene>
    <name evidence="2" type="ORF">E2562_023039</name>
</gene>
<accession>A0A6G1EYK2</accession>
<organism evidence="2 3">
    <name type="scientific">Oryza meyeriana var. granulata</name>
    <dbReference type="NCBI Taxonomy" id="110450"/>
    <lineage>
        <taxon>Eukaryota</taxon>
        <taxon>Viridiplantae</taxon>
        <taxon>Streptophyta</taxon>
        <taxon>Embryophyta</taxon>
        <taxon>Tracheophyta</taxon>
        <taxon>Spermatophyta</taxon>
        <taxon>Magnoliopsida</taxon>
        <taxon>Liliopsida</taxon>
        <taxon>Poales</taxon>
        <taxon>Poaceae</taxon>
        <taxon>BOP clade</taxon>
        <taxon>Oryzoideae</taxon>
        <taxon>Oryzeae</taxon>
        <taxon>Oryzinae</taxon>
        <taxon>Oryza</taxon>
        <taxon>Oryza meyeriana</taxon>
    </lineage>
</organism>
<feature type="region of interest" description="Disordered" evidence="1">
    <location>
        <begin position="66"/>
        <end position="86"/>
    </location>
</feature>
<sequence>MDSGSERARRRGSRRWRQGEEVVEAGRAARALDLAAVVLGGGPLQWRRAATLMWATEGCVGRWLRCSGAPDPEAATHRGDGGRPRP</sequence>
<dbReference type="AlphaFoldDB" id="A0A6G1EYK2"/>
<feature type="region of interest" description="Disordered" evidence="1">
    <location>
        <begin position="1"/>
        <end position="20"/>
    </location>
</feature>
<evidence type="ECO:0000313" key="2">
    <source>
        <dbReference type="EMBL" id="KAF0929691.1"/>
    </source>
</evidence>
<keyword evidence="3" id="KW-1185">Reference proteome</keyword>
<protein>
    <submittedName>
        <fullName evidence="2">Uncharacterized protein</fullName>
    </submittedName>
</protein>
<evidence type="ECO:0000256" key="1">
    <source>
        <dbReference type="SAM" id="MobiDB-lite"/>
    </source>
</evidence>
<name>A0A6G1EYK2_9ORYZ</name>
<dbReference type="Proteomes" id="UP000479710">
    <property type="component" value="Unassembled WGS sequence"/>
</dbReference>